<keyword evidence="1" id="KW-0378">Hydrolase</keyword>
<evidence type="ECO:0000313" key="5">
    <source>
        <dbReference type="EMBL" id="KAK5064874.1"/>
    </source>
</evidence>
<feature type="domain" description="DNA2/NAM7 helicase-like C-terminal" evidence="4">
    <location>
        <begin position="737"/>
        <end position="958"/>
    </location>
</feature>
<dbReference type="CDD" id="cd18808">
    <property type="entry name" value="SF1_C_Upf1"/>
    <property type="match status" value="1"/>
</dbReference>
<organism evidence="5 6">
    <name type="scientific">Exophiala bonariae</name>
    <dbReference type="NCBI Taxonomy" id="1690606"/>
    <lineage>
        <taxon>Eukaryota</taxon>
        <taxon>Fungi</taxon>
        <taxon>Dikarya</taxon>
        <taxon>Ascomycota</taxon>
        <taxon>Pezizomycotina</taxon>
        <taxon>Eurotiomycetes</taxon>
        <taxon>Chaetothyriomycetidae</taxon>
        <taxon>Chaetothyriales</taxon>
        <taxon>Herpotrichiellaceae</taxon>
        <taxon>Exophiala</taxon>
    </lineage>
</organism>
<dbReference type="GeneID" id="89968930"/>
<keyword evidence="6" id="KW-1185">Reference proteome</keyword>
<keyword evidence="1" id="KW-0547">Nucleotide-binding</keyword>
<dbReference type="Pfam" id="PF13087">
    <property type="entry name" value="AAA_12"/>
    <property type="match status" value="1"/>
</dbReference>
<dbReference type="InterPro" id="IPR041677">
    <property type="entry name" value="DNA2/NAM7_AAA_11"/>
</dbReference>
<dbReference type="InterPro" id="IPR045055">
    <property type="entry name" value="DNA2/NAM7-like"/>
</dbReference>
<dbReference type="PANTHER" id="PTHR10887">
    <property type="entry name" value="DNA2/NAM7 HELICASE FAMILY"/>
    <property type="match status" value="1"/>
</dbReference>
<dbReference type="GO" id="GO:0004386">
    <property type="term" value="F:helicase activity"/>
    <property type="evidence" value="ECO:0007669"/>
    <property type="project" value="InterPro"/>
</dbReference>
<evidence type="ECO:0000313" key="6">
    <source>
        <dbReference type="Proteomes" id="UP001358417"/>
    </source>
</evidence>
<evidence type="ECO:0000259" key="3">
    <source>
        <dbReference type="Pfam" id="PF13086"/>
    </source>
</evidence>
<evidence type="ECO:0008006" key="7">
    <source>
        <dbReference type="Google" id="ProtNLM"/>
    </source>
</evidence>
<dbReference type="RefSeq" id="XP_064712198.1">
    <property type="nucleotide sequence ID" value="XM_064844338.1"/>
</dbReference>
<sequence length="1626" mass="182814">MESIRARPPSSSNSDGFISRNVLSHLPRPHITFTDDGPGHLSRLGPRHDNDHVDYRSIQILPTADEILAVSRPIYMPQKDLLASNFLEIGMNRHLDLLFRQLRCDSVESIRDICYSAAQMAFLNPQGLKEKHVRQETEAGNRFFIYDDVHVEELLIHQTKGMLARLSYHCPTFMRGTLIYDSGRFREGMLVALLELDASNNEFSVNFMEVHLVQSTMSMNTFGGAGIRAAVQLSFPLTSTRDQVHHICRHALRLRDDARLVLVEFPKVLYAGFHSCLDRLQKMQENDVSFAKYIAPSLSLHETWQPTVETQAQKCQSTFDVPPPGYTQRPGFSYSLKGIVPHNCAIKSLTVENLSDDKIIRSLQDETTLDKGQAIAFRDSLSREFAFTQGPPGCGKTFLAVQLAKTLLQSRANSKPILLVCLTNHALDKFLGELRDAGVGDILRVGRGSKEEWTEGINLRNRKKMARSTREETQAFDFAKSEKNDALGDLDDMCKAISSQRRLGFVGWHFIKDSLERNSPGIYAQFCASSDNHIGRSFTFEYWSTGGDLDSLKSLHVELASRFAQVSLSHDKGASIDVESVLLDISEKAIAQNDAVGIGSVWNFPLTERLRLLHEWELDIDAEQVAHKLTALYWTFQDYSTKIKKIRDQRDARTMLAHKVIGLTTTACASRRDVLESLGIEIMACEEAGEVMEPHTLCSLLPTLQHAIFIGDPLQLRPELNEQSLTLETDLGSRYRLDESLLERLMFPRDPALSTLPSSQLDIQRRMHPDIANITRLTYPFLKDHQSTYDRSQIYGLKQRMFWWDHRVPELEASDDLKSHANLHEVEMVAGLVEYLLKGGNYAQGEIAVLTPYSGQLAELVRRLSITCNVWLNDKDRQELLTQDLLDLGEDGRVCKDEIAISDMLRLTTVDNFQGEEAKIIVLSTVRSGGPAGFLKTLNRINVACSRAREGFYIIGNSRTLSQVPMWMSVIASFNQNIGASIETGCHRHPETNAAVKQPSDFATIKECSFICEEVLDCGHQCVQNCHPSALHERLACQEECDRVFPCGHKCTKLCYQTCKECELSIDDLTLPCGHEGKKLCSGAESKCAVVVKKTTLECGHDLNILCGEDHDGITRSAVGLNVVVIFVSQLAILGELAQLLVSNNAPRAVNMGHAKIAVRKLATLASSCLLANVSTKVQRTSFVAFRTLVFRAHAHVRKAILLSKMGWRMYRFTESVEFFQQSLSDSLETFISEIRPNPLAALANTRHILQRQREVIELHKSIVRYRNEIIIPVEESLQSLHVVMARRVPSYAMLFQTRFDVLEYRAMSLRIADDLKLARLMVKLADPSQGVQRQGVKMLQFVVKQSHACVTYCQKALSRRHVTSAQPLEAELRLQKTQFLMFATEASLRLSRLGYGSASALPVHSAINELQMMLEEDDPDFTGRNAFINTLGGFQDYFLSVETDEVGDIPDISNESTRTIEKSWSQHELGGLITCPQMHIYSRKTFPRGCPGCGIILPSTPEINEPAKPLREAEFLKVMHLRLNTNRPALPGGKSVSYSGVAQVTTEKESPVSEARTLVQRLAETPGSDHCQEMKQEVEQEAEEGVEEDSTEESKQDVETLKNEREMKDLENREKFLVAMRKLGL</sequence>
<dbReference type="SUPFAM" id="SSF52540">
    <property type="entry name" value="P-loop containing nucleoside triphosphate hydrolases"/>
    <property type="match status" value="1"/>
</dbReference>
<dbReference type="EMBL" id="JAVRRD010000001">
    <property type="protein sequence ID" value="KAK5064874.1"/>
    <property type="molecule type" value="Genomic_DNA"/>
</dbReference>
<evidence type="ECO:0000259" key="4">
    <source>
        <dbReference type="Pfam" id="PF13087"/>
    </source>
</evidence>
<dbReference type="Proteomes" id="UP001358417">
    <property type="component" value="Unassembled WGS sequence"/>
</dbReference>
<feature type="domain" description="DNA2/NAM7 helicase helicase" evidence="3">
    <location>
        <begin position="369"/>
        <end position="718"/>
    </location>
</feature>
<dbReference type="GO" id="GO:0031380">
    <property type="term" value="C:nuclear RNA-directed RNA polymerase complex"/>
    <property type="evidence" value="ECO:0007669"/>
    <property type="project" value="TreeGrafter"/>
</dbReference>
<comment type="caution">
    <text evidence="5">The sequence shown here is derived from an EMBL/GenBank/DDBJ whole genome shotgun (WGS) entry which is preliminary data.</text>
</comment>
<evidence type="ECO:0000256" key="1">
    <source>
        <dbReference type="ARBA" id="ARBA00022806"/>
    </source>
</evidence>
<keyword evidence="1" id="KW-0347">Helicase</keyword>
<feature type="compositionally biased region" description="Acidic residues" evidence="2">
    <location>
        <begin position="1580"/>
        <end position="1592"/>
    </location>
</feature>
<dbReference type="CDD" id="cd06008">
    <property type="entry name" value="NF-X1-zinc-finger"/>
    <property type="match status" value="2"/>
</dbReference>
<accession>A0AAV9NRC5</accession>
<dbReference type="PANTHER" id="PTHR10887:SF445">
    <property type="entry name" value="NFX1-TYPE ZINC FINGER-CONTAINING PROTEIN 1"/>
    <property type="match status" value="1"/>
</dbReference>
<reference evidence="5 6" key="1">
    <citation type="submission" date="2023-08" db="EMBL/GenBank/DDBJ databases">
        <title>Black Yeasts Isolated from many extreme environments.</title>
        <authorList>
            <person name="Coleine C."/>
            <person name="Stajich J.E."/>
            <person name="Selbmann L."/>
        </authorList>
    </citation>
    <scope>NUCLEOTIDE SEQUENCE [LARGE SCALE GENOMIC DNA]</scope>
    <source>
        <strain evidence="5 6">CCFEE 5792</strain>
    </source>
</reference>
<gene>
    <name evidence="5" type="ORF">LTR84_000708</name>
</gene>
<keyword evidence="1" id="KW-0067">ATP-binding</keyword>
<name>A0AAV9NRC5_9EURO</name>
<feature type="region of interest" description="Disordered" evidence="2">
    <location>
        <begin position="1568"/>
        <end position="1607"/>
    </location>
</feature>
<dbReference type="InterPro" id="IPR041679">
    <property type="entry name" value="DNA2/NAM7-like_C"/>
</dbReference>
<dbReference type="InterPro" id="IPR027417">
    <property type="entry name" value="P-loop_NTPase"/>
</dbReference>
<protein>
    <recommendedName>
        <fullName evidence="7">NFX1-type zinc finger-containing protein 1</fullName>
    </recommendedName>
</protein>
<proteinExistence type="predicted"/>
<dbReference type="InterPro" id="IPR047187">
    <property type="entry name" value="SF1_C_Upf1"/>
</dbReference>
<feature type="compositionally biased region" description="Basic and acidic residues" evidence="2">
    <location>
        <begin position="1593"/>
        <end position="1607"/>
    </location>
</feature>
<dbReference type="Pfam" id="PF13086">
    <property type="entry name" value="AAA_11"/>
    <property type="match status" value="1"/>
</dbReference>
<dbReference type="GO" id="GO:0031048">
    <property type="term" value="P:regulatory ncRNA-mediated heterochromatin formation"/>
    <property type="evidence" value="ECO:0007669"/>
    <property type="project" value="TreeGrafter"/>
</dbReference>
<dbReference type="Gene3D" id="3.40.50.300">
    <property type="entry name" value="P-loop containing nucleotide triphosphate hydrolases"/>
    <property type="match status" value="3"/>
</dbReference>
<evidence type="ECO:0000256" key="2">
    <source>
        <dbReference type="SAM" id="MobiDB-lite"/>
    </source>
</evidence>